<comment type="caution">
    <text evidence="2">The sequence shown here is derived from an EMBL/GenBank/DDBJ whole genome shotgun (WGS) entry which is preliminary data.</text>
</comment>
<feature type="compositionally biased region" description="Basic residues" evidence="1">
    <location>
        <begin position="7"/>
        <end position="20"/>
    </location>
</feature>
<feature type="compositionally biased region" description="Polar residues" evidence="1">
    <location>
        <begin position="54"/>
        <end position="64"/>
    </location>
</feature>
<name>A0A8X6P1W6_NEPPI</name>
<accession>A0A8X6P1W6</accession>
<feature type="region of interest" description="Disordered" evidence="1">
    <location>
        <begin position="44"/>
        <end position="97"/>
    </location>
</feature>
<sequence length="145" mass="16248">MSESKRRTFRSGRKEKKKKKISVLMTSLNDVIYRVACRSRFQSSGANSWEPLPTTANEPVSNNRLDCVDAASPPDVAGVALGHPSSPRKPNHHPMEDGKAIHPNKHWKTQFCTFVIVPITISKDIYLGKIEKSDQLFNLSTSMII</sequence>
<dbReference type="AlphaFoldDB" id="A0A8X6P1W6"/>
<gene>
    <name evidence="2" type="ORF">NPIL_564921</name>
</gene>
<proteinExistence type="predicted"/>
<evidence type="ECO:0000313" key="3">
    <source>
        <dbReference type="Proteomes" id="UP000887013"/>
    </source>
</evidence>
<protein>
    <submittedName>
        <fullName evidence="2">Uncharacterized protein</fullName>
    </submittedName>
</protein>
<dbReference type="Proteomes" id="UP000887013">
    <property type="component" value="Unassembled WGS sequence"/>
</dbReference>
<organism evidence="2 3">
    <name type="scientific">Nephila pilipes</name>
    <name type="common">Giant wood spider</name>
    <name type="synonym">Nephila maculata</name>
    <dbReference type="NCBI Taxonomy" id="299642"/>
    <lineage>
        <taxon>Eukaryota</taxon>
        <taxon>Metazoa</taxon>
        <taxon>Ecdysozoa</taxon>
        <taxon>Arthropoda</taxon>
        <taxon>Chelicerata</taxon>
        <taxon>Arachnida</taxon>
        <taxon>Araneae</taxon>
        <taxon>Araneomorphae</taxon>
        <taxon>Entelegynae</taxon>
        <taxon>Araneoidea</taxon>
        <taxon>Nephilidae</taxon>
        <taxon>Nephila</taxon>
    </lineage>
</organism>
<keyword evidence="3" id="KW-1185">Reference proteome</keyword>
<reference evidence="2" key="1">
    <citation type="submission" date="2020-08" db="EMBL/GenBank/DDBJ databases">
        <title>Multicomponent nature underlies the extraordinary mechanical properties of spider dragline silk.</title>
        <authorList>
            <person name="Kono N."/>
            <person name="Nakamura H."/>
            <person name="Mori M."/>
            <person name="Yoshida Y."/>
            <person name="Ohtoshi R."/>
            <person name="Malay A.D."/>
            <person name="Moran D.A.P."/>
            <person name="Tomita M."/>
            <person name="Numata K."/>
            <person name="Arakawa K."/>
        </authorList>
    </citation>
    <scope>NUCLEOTIDE SEQUENCE</scope>
</reference>
<feature type="region of interest" description="Disordered" evidence="1">
    <location>
        <begin position="1"/>
        <end position="20"/>
    </location>
</feature>
<evidence type="ECO:0000313" key="2">
    <source>
        <dbReference type="EMBL" id="GFT45210.1"/>
    </source>
</evidence>
<dbReference type="EMBL" id="BMAW01064441">
    <property type="protein sequence ID" value="GFT45210.1"/>
    <property type="molecule type" value="Genomic_DNA"/>
</dbReference>
<evidence type="ECO:0000256" key="1">
    <source>
        <dbReference type="SAM" id="MobiDB-lite"/>
    </source>
</evidence>